<name>A8ZLX8_ACAM1</name>
<feature type="transmembrane region" description="Helical" evidence="1">
    <location>
        <begin position="21"/>
        <end position="37"/>
    </location>
</feature>
<geneLocation type="plasmid" evidence="2 3">
    <name>pREB2</name>
</geneLocation>
<proteinExistence type="predicted"/>
<evidence type="ECO:0000256" key="1">
    <source>
        <dbReference type="SAM" id="Phobius"/>
    </source>
</evidence>
<keyword evidence="1" id="KW-0812">Transmembrane</keyword>
<accession>A8ZLX8</accession>
<keyword evidence="2" id="KW-0614">Plasmid</keyword>
<keyword evidence="3" id="KW-1185">Reference proteome</keyword>
<evidence type="ECO:0000313" key="3">
    <source>
        <dbReference type="Proteomes" id="UP000000268"/>
    </source>
</evidence>
<dbReference type="HOGENOM" id="CLU_3323271_0_0_3"/>
<reference evidence="2 3" key="1">
    <citation type="journal article" date="2008" name="Proc. Natl. Acad. Sci. U.S.A.">
        <title>Niche adaptation and genome expansion in the chlorophyll d-producing cyanobacterium Acaryochloris marina.</title>
        <authorList>
            <person name="Swingley W.D."/>
            <person name="Chen M."/>
            <person name="Cheung P.C."/>
            <person name="Conrad A.L."/>
            <person name="Dejesa L.C."/>
            <person name="Hao J."/>
            <person name="Honchak B.M."/>
            <person name="Karbach L.E."/>
            <person name="Kurdoglu A."/>
            <person name="Lahiri S."/>
            <person name="Mastrian S.D."/>
            <person name="Miyashita H."/>
            <person name="Page L."/>
            <person name="Ramakrishna P."/>
            <person name="Satoh S."/>
            <person name="Sattley W.M."/>
            <person name="Shimada Y."/>
            <person name="Taylor H.L."/>
            <person name="Tomo T."/>
            <person name="Tsuchiya T."/>
            <person name="Wang Z.T."/>
            <person name="Raymond J."/>
            <person name="Mimuro M."/>
            <person name="Blankenship R.E."/>
            <person name="Touchman J.W."/>
        </authorList>
    </citation>
    <scope>NUCLEOTIDE SEQUENCE [LARGE SCALE GENOMIC DNA]</scope>
    <source>
        <strain evidence="3">MBIC 11017</strain>
        <plasmid evidence="3">Plasmid pREB2</plasmid>
    </source>
</reference>
<keyword evidence="1" id="KW-0472">Membrane</keyword>
<protein>
    <submittedName>
        <fullName evidence="2">Uncharacterized protein</fullName>
    </submittedName>
</protein>
<organism evidence="2 3">
    <name type="scientific">Acaryochloris marina (strain MBIC 11017)</name>
    <dbReference type="NCBI Taxonomy" id="329726"/>
    <lineage>
        <taxon>Bacteria</taxon>
        <taxon>Bacillati</taxon>
        <taxon>Cyanobacteriota</taxon>
        <taxon>Cyanophyceae</taxon>
        <taxon>Acaryochloridales</taxon>
        <taxon>Acaryochloridaceae</taxon>
        <taxon>Acaryochloris</taxon>
    </lineage>
</organism>
<dbReference type="AlphaFoldDB" id="A8ZLX8"/>
<dbReference type="KEGG" id="amr:AM1_B0021"/>
<keyword evidence="1" id="KW-1133">Transmembrane helix</keyword>
<sequence>MLTMQQVNQIFHKVTADSVRCGALTIFAVAQALFIGVM</sequence>
<dbReference type="Proteomes" id="UP000000268">
    <property type="component" value="Plasmid pREB2"/>
</dbReference>
<gene>
    <name evidence="2" type="ordered locus">AM1_B0021</name>
</gene>
<evidence type="ECO:0000313" key="2">
    <source>
        <dbReference type="EMBL" id="ABW31747.1"/>
    </source>
</evidence>
<dbReference type="EMBL" id="CP000839">
    <property type="protein sequence ID" value="ABW31747.1"/>
    <property type="molecule type" value="Genomic_DNA"/>
</dbReference>